<evidence type="ECO:0000256" key="9">
    <source>
        <dbReference type="SAM" id="MobiDB-lite"/>
    </source>
</evidence>
<organism evidence="11">
    <name type="scientific">Bactrocera dorsalis</name>
    <name type="common">Oriental fruit fly</name>
    <name type="synonym">Dacus dorsalis</name>
    <dbReference type="NCBI Taxonomy" id="27457"/>
    <lineage>
        <taxon>Eukaryota</taxon>
        <taxon>Metazoa</taxon>
        <taxon>Ecdysozoa</taxon>
        <taxon>Arthropoda</taxon>
        <taxon>Hexapoda</taxon>
        <taxon>Insecta</taxon>
        <taxon>Pterygota</taxon>
        <taxon>Neoptera</taxon>
        <taxon>Endopterygota</taxon>
        <taxon>Diptera</taxon>
        <taxon>Brachycera</taxon>
        <taxon>Muscomorpha</taxon>
        <taxon>Tephritoidea</taxon>
        <taxon>Tephritidae</taxon>
        <taxon>Bactrocera</taxon>
        <taxon>Bactrocera</taxon>
    </lineage>
</organism>
<feature type="region of interest" description="Disordered" evidence="9">
    <location>
        <begin position="617"/>
        <end position="646"/>
    </location>
</feature>
<dbReference type="Gene3D" id="3.40.1800.20">
    <property type="match status" value="1"/>
</dbReference>
<gene>
    <name evidence="11" type="primary">GATA4</name>
</gene>
<dbReference type="SUPFAM" id="SSF57716">
    <property type="entry name" value="Glucocorticoid receptor-like (DNA-binding domain)"/>
    <property type="match status" value="2"/>
</dbReference>
<feature type="region of interest" description="Disordered" evidence="9">
    <location>
        <begin position="366"/>
        <end position="405"/>
    </location>
</feature>
<keyword evidence="4" id="KW-0862">Zinc</keyword>
<evidence type="ECO:0000256" key="4">
    <source>
        <dbReference type="ARBA" id="ARBA00022833"/>
    </source>
</evidence>
<dbReference type="GO" id="GO:0005634">
    <property type="term" value="C:nucleus"/>
    <property type="evidence" value="ECO:0007669"/>
    <property type="project" value="UniProtKB-SubCell"/>
</dbReference>
<evidence type="ECO:0000256" key="8">
    <source>
        <dbReference type="PROSITE-ProRule" id="PRU00094"/>
    </source>
</evidence>
<dbReference type="CDD" id="cd00202">
    <property type="entry name" value="ZnF_GATA"/>
    <property type="match status" value="1"/>
</dbReference>
<evidence type="ECO:0000256" key="7">
    <source>
        <dbReference type="ARBA" id="ARBA00023242"/>
    </source>
</evidence>
<dbReference type="GO" id="GO:0000981">
    <property type="term" value="F:DNA-binding transcription factor activity, RNA polymerase II-specific"/>
    <property type="evidence" value="ECO:0007669"/>
    <property type="project" value="TreeGrafter"/>
</dbReference>
<feature type="compositionally biased region" description="Pro residues" evidence="9">
    <location>
        <begin position="371"/>
        <end position="383"/>
    </location>
</feature>
<dbReference type="InterPro" id="IPR012934">
    <property type="entry name" value="Znf_AD"/>
</dbReference>
<name>A0A034WKC1_BACDO</name>
<dbReference type="PRINTS" id="PR00619">
    <property type="entry name" value="GATAZNFINGER"/>
</dbReference>
<keyword evidence="7" id="KW-0539">Nucleus</keyword>
<accession>A0A034WKC1</accession>
<keyword evidence="6" id="KW-0804">Transcription</keyword>
<evidence type="ECO:0000256" key="5">
    <source>
        <dbReference type="ARBA" id="ARBA00023015"/>
    </source>
</evidence>
<evidence type="ECO:0000313" key="11">
    <source>
        <dbReference type="EMBL" id="JAC56036.1"/>
    </source>
</evidence>
<dbReference type="SMART" id="SM00868">
    <property type="entry name" value="zf-AD"/>
    <property type="match status" value="1"/>
</dbReference>
<proteinExistence type="predicted"/>
<dbReference type="PROSITE" id="PS00344">
    <property type="entry name" value="GATA_ZN_FINGER_1"/>
    <property type="match status" value="1"/>
</dbReference>
<dbReference type="Pfam" id="PF07776">
    <property type="entry name" value="zf-AD"/>
    <property type="match status" value="1"/>
</dbReference>
<reference evidence="11" key="1">
    <citation type="journal article" date="2014" name="BMC Genomics">
        <title>Characterizing the developmental transcriptome of the oriental fruit fly, Bactrocera dorsalis (Diptera: Tephritidae) through comparative genomic analysis with Drosophila melanogaster utilizing modENCODE datasets.</title>
        <authorList>
            <person name="Geib S.M."/>
            <person name="Calla B."/>
            <person name="Hall B."/>
            <person name="Hou S."/>
            <person name="Manoukis N.C."/>
        </authorList>
    </citation>
    <scope>NUCLEOTIDE SEQUENCE</scope>
    <source>
        <strain evidence="11">Punador</strain>
    </source>
</reference>
<evidence type="ECO:0000256" key="2">
    <source>
        <dbReference type="ARBA" id="ARBA00022723"/>
    </source>
</evidence>
<dbReference type="PANTHER" id="PTHR10071:SF281">
    <property type="entry name" value="BOX A-BINDING FACTOR-RELATED"/>
    <property type="match status" value="1"/>
</dbReference>
<dbReference type="Gene3D" id="3.30.50.10">
    <property type="entry name" value="Erythroid Transcription Factor GATA-1, subunit A"/>
    <property type="match status" value="1"/>
</dbReference>
<dbReference type="GO" id="GO:0000978">
    <property type="term" value="F:RNA polymerase II cis-regulatory region sequence-specific DNA binding"/>
    <property type="evidence" value="ECO:0007669"/>
    <property type="project" value="TreeGrafter"/>
</dbReference>
<dbReference type="GO" id="GO:0045944">
    <property type="term" value="P:positive regulation of transcription by RNA polymerase II"/>
    <property type="evidence" value="ECO:0007669"/>
    <property type="project" value="TreeGrafter"/>
</dbReference>
<evidence type="ECO:0000256" key="3">
    <source>
        <dbReference type="ARBA" id="ARBA00022771"/>
    </source>
</evidence>
<dbReference type="GO" id="GO:0000122">
    <property type="term" value="P:negative regulation of transcription by RNA polymerase II"/>
    <property type="evidence" value="ECO:0007669"/>
    <property type="project" value="TreeGrafter"/>
</dbReference>
<evidence type="ECO:0000256" key="6">
    <source>
        <dbReference type="ARBA" id="ARBA00023163"/>
    </source>
</evidence>
<keyword evidence="3 8" id="KW-0863">Zinc-finger</keyword>
<dbReference type="PANTHER" id="PTHR10071">
    <property type="entry name" value="TRANSCRIPTION FACTOR GATA FAMILY MEMBER"/>
    <property type="match status" value="1"/>
</dbReference>
<dbReference type="InterPro" id="IPR000679">
    <property type="entry name" value="Znf_GATA"/>
</dbReference>
<feature type="compositionally biased region" description="Polar residues" evidence="9">
    <location>
        <begin position="85"/>
        <end position="99"/>
    </location>
</feature>
<keyword evidence="5" id="KW-0805">Transcription regulation</keyword>
<dbReference type="PROSITE" id="PS50114">
    <property type="entry name" value="GATA_ZN_FINGER_2"/>
    <property type="match status" value="1"/>
</dbReference>
<feature type="region of interest" description="Disordered" evidence="9">
    <location>
        <begin position="573"/>
        <end position="596"/>
    </location>
</feature>
<protein>
    <submittedName>
        <fullName evidence="11">Transcription factor GATA-4</fullName>
    </submittedName>
</protein>
<dbReference type="GO" id="GO:0045165">
    <property type="term" value="P:cell fate commitment"/>
    <property type="evidence" value="ECO:0007669"/>
    <property type="project" value="TreeGrafter"/>
</dbReference>
<keyword evidence="2" id="KW-0479">Metal-binding</keyword>
<dbReference type="SMART" id="SM00401">
    <property type="entry name" value="ZnF_GATA"/>
    <property type="match status" value="1"/>
</dbReference>
<dbReference type="InterPro" id="IPR039355">
    <property type="entry name" value="Transcription_factor_GATA"/>
</dbReference>
<dbReference type="Pfam" id="PF00320">
    <property type="entry name" value="GATA"/>
    <property type="match status" value="1"/>
</dbReference>
<dbReference type="FunFam" id="3.30.50.10:FF:000002">
    <property type="entry name" value="Gata transcription factor gatad"/>
    <property type="match status" value="1"/>
</dbReference>
<dbReference type="EMBL" id="GAKP01002916">
    <property type="protein sequence ID" value="JAC56036.1"/>
    <property type="molecule type" value="Transcribed_RNA"/>
</dbReference>
<dbReference type="InterPro" id="IPR013088">
    <property type="entry name" value="Znf_NHR/GATA"/>
</dbReference>
<feature type="compositionally biased region" description="Polar residues" evidence="9">
    <location>
        <begin position="391"/>
        <end position="404"/>
    </location>
</feature>
<feature type="compositionally biased region" description="Low complexity" evidence="9">
    <location>
        <begin position="573"/>
        <end position="595"/>
    </location>
</feature>
<feature type="region of interest" description="Disordered" evidence="9">
    <location>
        <begin position="847"/>
        <end position="876"/>
    </location>
</feature>
<evidence type="ECO:0000259" key="10">
    <source>
        <dbReference type="PROSITE" id="PS50114"/>
    </source>
</evidence>
<feature type="region of interest" description="Disordered" evidence="9">
    <location>
        <begin position="79"/>
        <end position="99"/>
    </location>
</feature>
<feature type="compositionally biased region" description="Basic residues" evidence="9">
    <location>
        <begin position="855"/>
        <end position="872"/>
    </location>
</feature>
<dbReference type="OrthoDB" id="2162994at2759"/>
<dbReference type="GO" id="GO:0008270">
    <property type="term" value="F:zinc ion binding"/>
    <property type="evidence" value="ECO:0007669"/>
    <property type="project" value="UniProtKB-KW"/>
</dbReference>
<evidence type="ECO:0000256" key="1">
    <source>
        <dbReference type="ARBA" id="ARBA00004123"/>
    </source>
</evidence>
<comment type="subcellular location">
    <subcellularLocation>
        <location evidence="1">Nucleus</location>
    </subcellularLocation>
</comment>
<sequence>MCNVPPKFFQVCRLCLTLVKEHDVEVLQIFNSSSSAAATATATTKTNDSFGSANEAKEITENTPNQQFHHHKHHRQIQSLHFGRPQSSCSTKNDCSSDNLSLSPVPVFKSEEEIPDNNLSTFVPIVPSSIATTETSTYGISQLMSKSLEINEVGGFSTTNPHIQAENATHVKRKITLSNDNEEGKSNDGISLGEEVFKKENHDDSSPHITIQILSCLSIKISPGDGLPAIICNNCRTQLNAFWNFRLMAQKADFTLKELTKFSKHNSAEPDISFAGQLKSPPCGKSSSERMAARALTELSKSSKNYFANYNPIIATADNYAEASTHTPPAVVTKALHKSNINENEDIFNAASCSSKTPPIMRKKLRSLSPPLAPPLPPPPPPLQQAASSAGETKTSVPESQATTDEMLLENRATTEYYTNNNTPLSYDGLISPNTIANSLINLKNENLPNIENIRNLQQKLETAAVLMDISKKVIISPPCSNRQSPNLPSMQTTDESIKNSVIKNERPSNEKTTATTATTVTATVTATQQDGKEIDLSIKKAKHEFSNTQPTTTTTTVSQLLHYTRPTILELQQQHQQKQQHQPPPQQQQTHTQPVNLELETTSIIKGGIEIRSRPCSSTQLSIPIKKENTTAYTDSDESSDSNRLEMDMGSMLNERKTPDSITSEEQATDVATTQLWQALARSAANNENNQLLRHMIHQSLVFPAPPAALSAENVPEEPMALLKNDNINKLCRRKQTCPTKNDTIEQLPNVMAVNAQNLEINASTHNQVAVAAAAAAAAAASMQDKKNNKNANASPAGIISNPKDMSCSNCGTLTTTIWRRSIRGEMVCNACGLYFKLHGVNRPHSMRRDTIHTRRRRPKECEKSKKKNKRAGSPSEVLCKMPICGTSGPGVELKQNVFLTVESPEPSGFSFAKYKRHIDEERANIIKDGLLKKKKLQQGTIKGEFNQMDDFLVPLNLVSSENNTKLT</sequence>
<dbReference type="AlphaFoldDB" id="A0A034WKC1"/>
<feature type="domain" description="GATA-type" evidence="10">
    <location>
        <begin position="803"/>
        <end position="856"/>
    </location>
</feature>